<dbReference type="EMBL" id="ML178814">
    <property type="protein sequence ID" value="TFL07124.1"/>
    <property type="molecule type" value="Genomic_DNA"/>
</dbReference>
<feature type="compositionally biased region" description="Polar residues" evidence="1">
    <location>
        <begin position="263"/>
        <end position="272"/>
    </location>
</feature>
<gene>
    <name evidence="2" type="ORF">BDV98DRAFT_557299</name>
</gene>
<dbReference type="STRING" id="1884261.A0A5C3R750"/>
<accession>A0A5C3R750</accession>
<protein>
    <submittedName>
        <fullName evidence="2">Uncharacterized protein</fullName>
    </submittedName>
</protein>
<keyword evidence="3" id="KW-1185">Reference proteome</keyword>
<name>A0A5C3R750_9AGAR</name>
<proteinExistence type="predicted"/>
<feature type="compositionally biased region" description="Polar residues" evidence="1">
    <location>
        <begin position="103"/>
        <end position="112"/>
    </location>
</feature>
<organism evidence="2 3">
    <name type="scientific">Pterulicium gracile</name>
    <dbReference type="NCBI Taxonomy" id="1884261"/>
    <lineage>
        <taxon>Eukaryota</taxon>
        <taxon>Fungi</taxon>
        <taxon>Dikarya</taxon>
        <taxon>Basidiomycota</taxon>
        <taxon>Agaricomycotina</taxon>
        <taxon>Agaricomycetes</taxon>
        <taxon>Agaricomycetidae</taxon>
        <taxon>Agaricales</taxon>
        <taxon>Pleurotineae</taxon>
        <taxon>Pterulaceae</taxon>
        <taxon>Pterulicium</taxon>
    </lineage>
</organism>
<sequence length="272" mass="30015">MALNLVSTPAELTNREERCPDSLEKIFQQVEAETERRAAQEDDLSTMADSMKRKDRRRASISISRFGHNLSEDLSSSKSTLSPPQTPNLLSTIAAKTSLYQSPMNNRSNESVASDGFTPLESSDAAHEEDEHQVTQIHQIAPRQTLPRSIGDFLSRKSRSRSGSVLSTKDGAIGNMVIGVSVVEATANQTPVAEEQEQEQELQRPESRMVVTPGPSHLKQRPSRMSILGTSTLLSKARGLGEKLRHKSRPNLRTGDEQRPKQHTNSMSSTDS</sequence>
<evidence type="ECO:0000313" key="2">
    <source>
        <dbReference type="EMBL" id="TFL07124.1"/>
    </source>
</evidence>
<dbReference type="AlphaFoldDB" id="A0A5C3R750"/>
<feature type="region of interest" description="Disordered" evidence="1">
    <location>
        <begin position="34"/>
        <end position="58"/>
    </location>
</feature>
<evidence type="ECO:0000256" key="1">
    <source>
        <dbReference type="SAM" id="MobiDB-lite"/>
    </source>
</evidence>
<dbReference type="OrthoDB" id="3191896at2759"/>
<dbReference type="Proteomes" id="UP000305067">
    <property type="component" value="Unassembled WGS sequence"/>
</dbReference>
<evidence type="ECO:0000313" key="3">
    <source>
        <dbReference type="Proteomes" id="UP000305067"/>
    </source>
</evidence>
<feature type="region of interest" description="Disordered" evidence="1">
    <location>
        <begin position="189"/>
        <end position="272"/>
    </location>
</feature>
<feature type="compositionally biased region" description="Basic and acidic residues" evidence="1">
    <location>
        <begin position="124"/>
        <end position="133"/>
    </location>
</feature>
<feature type="region of interest" description="Disordered" evidence="1">
    <location>
        <begin position="103"/>
        <end position="168"/>
    </location>
</feature>
<reference evidence="2 3" key="1">
    <citation type="journal article" date="2019" name="Nat. Ecol. Evol.">
        <title>Megaphylogeny resolves global patterns of mushroom evolution.</title>
        <authorList>
            <person name="Varga T."/>
            <person name="Krizsan K."/>
            <person name="Foldi C."/>
            <person name="Dima B."/>
            <person name="Sanchez-Garcia M."/>
            <person name="Sanchez-Ramirez S."/>
            <person name="Szollosi G.J."/>
            <person name="Szarkandi J.G."/>
            <person name="Papp V."/>
            <person name="Albert L."/>
            <person name="Andreopoulos W."/>
            <person name="Angelini C."/>
            <person name="Antonin V."/>
            <person name="Barry K.W."/>
            <person name="Bougher N.L."/>
            <person name="Buchanan P."/>
            <person name="Buyck B."/>
            <person name="Bense V."/>
            <person name="Catcheside P."/>
            <person name="Chovatia M."/>
            <person name="Cooper J."/>
            <person name="Damon W."/>
            <person name="Desjardin D."/>
            <person name="Finy P."/>
            <person name="Geml J."/>
            <person name="Haridas S."/>
            <person name="Hughes K."/>
            <person name="Justo A."/>
            <person name="Karasinski D."/>
            <person name="Kautmanova I."/>
            <person name="Kiss B."/>
            <person name="Kocsube S."/>
            <person name="Kotiranta H."/>
            <person name="LaButti K.M."/>
            <person name="Lechner B.E."/>
            <person name="Liimatainen K."/>
            <person name="Lipzen A."/>
            <person name="Lukacs Z."/>
            <person name="Mihaltcheva S."/>
            <person name="Morgado L.N."/>
            <person name="Niskanen T."/>
            <person name="Noordeloos M.E."/>
            <person name="Ohm R.A."/>
            <person name="Ortiz-Santana B."/>
            <person name="Ovrebo C."/>
            <person name="Racz N."/>
            <person name="Riley R."/>
            <person name="Savchenko A."/>
            <person name="Shiryaev A."/>
            <person name="Soop K."/>
            <person name="Spirin V."/>
            <person name="Szebenyi C."/>
            <person name="Tomsovsky M."/>
            <person name="Tulloss R.E."/>
            <person name="Uehling J."/>
            <person name="Grigoriev I.V."/>
            <person name="Vagvolgyi C."/>
            <person name="Papp T."/>
            <person name="Martin F.M."/>
            <person name="Miettinen O."/>
            <person name="Hibbett D.S."/>
            <person name="Nagy L.G."/>
        </authorList>
    </citation>
    <scope>NUCLEOTIDE SEQUENCE [LARGE SCALE GENOMIC DNA]</scope>
    <source>
        <strain evidence="2 3">CBS 309.79</strain>
    </source>
</reference>